<keyword evidence="13" id="KW-0234">DNA repair</keyword>
<comment type="similarity">
    <text evidence="3">Belongs to the DNA polymerase type-X family.</text>
</comment>
<feature type="compositionally biased region" description="Polar residues" evidence="18">
    <location>
        <begin position="85"/>
        <end position="94"/>
    </location>
</feature>
<dbReference type="SUPFAM" id="SSF81585">
    <property type="entry name" value="PsbU/PolX domain-like"/>
    <property type="match status" value="1"/>
</dbReference>
<dbReference type="SMART" id="SM00483">
    <property type="entry name" value="POLXc"/>
    <property type="match status" value="1"/>
</dbReference>
<keyword evidence="12" id="KW-0239">DNA-directed DNA polymerase</keyword>
<keyword evidence="14" id="KW-0456">Lyase</keyword>
<dbReference type="Pfam" id="PF10391">
    <property type="entry name" value="DNA_pol_lambd_f"/>
    <property type="match status" value="1"/>
</dbReference>
<feature type="compositionally biased region" description="Basic and acidic residues" evidence="18">
    <location>
        <begin position="121"/>
        <end position="130"/>
    </location>
</feature>
<keyword evidence="9" id="KW-0235">DNA replication</keyword>
<dbReference type="PANTHER" id="PTHR11276">
    <property type="entry name" value="DNA POLYMERASE TYPE-X FAMILY MEMBER"/>
    <property type="match status" value="1"/>
</dbReference>
<dbReference type="Gene3D" id="1.10.150.20">
    <property type="entry name" value="5' to 3' exonuclease, C-terminal subdomain"/>
    <property type="match status" value="1"/>
</dbReference>
<evidence type="ECO:0000256" key="12">
    <source>
        <dbReference type="ARBA" id="ARBA00022932"/>
    </source>
</evidence>
<dbReference type="GO" id="GO:0005634">
    <property type="term" value="C:nucleus"/>
    <property type="evidence" value="ECO:0007669"/>
    <property type="project" value="UniProtKB-SubCell"/>
</dbReference>
<dbReference type="InterPro" id="IPR002008">
    <property type="entry name" value="DNA_pol_X_beta-like"/>
</dbReference>
<evidence type="ECO:0000256" key="2">
    <source>
        <dbReference type="ARBA" id="ARBA00004123"/>
    </source>
</evidence>
<evidence type="ECO:0000256" key="11">
    <source>
        <dbReference type="ARBA" id="ARBA00022763"/>
    </source>
</evidence>
<dbReference type="InterPro" id="IPR037160">
    <property type="entry name" value="DNA_Pol_thumb_sf"/>
</dbReference>
<dbReference type="Pfam" id="PF14792">
    <property type="entry name" value="DNA_pol_B_palm"/>
    <property type="match status" value="1"/>
</dbReference>
<evidence type="ECO:0000256" key="8">
    <source>
        <dbReference type="ARBA" id="ARBA00022695"/>
    </source>
</evidence>
<dbReference type="SUPFAM" id="SSF81301">
    <property type="entry name" value="Nucleotidyltransferase"/>
    <property type="match status" value="1"/>
</dbReference>
<dbReference type="InterPro" id="IPR010996">
    <property type="entry name" value="HHH_MUS81"/>
</dbReference>
<proteinExistence type="inferred from homology"/>
<dbReference type="AlphaFoldDB" id="A0AAI8Z8V8"/>
<evidence type="ECO:0000256" key="14">
    <source>
        <dbReference type="ARBA" id="ARBA00023239"/>
    </source>
</evidence>
<comment type="subcellular location">
    <subcellularLocation>
        <location evidence="2">Nucleus</location>
    </subcellularLocation>
</comment>
<dbReference type="Gene3D" id="1.10.150.110">
    <property type="entry name" value="DNA polymerase beta, N-terminal domain-like"/>
    <property type="match status" value="1"/>
</dbReference>
<keyword evidence="7" id="KW-0808">Transferase</keyword>
<dbReference type="FunFam" id="3.30.210.10:FF:000001">
    <property type="entry name" value="DNA polymerase lambda"/>
    <property type="match status" value="1"/>
</dbReference>
<evidence type="ECO:0000256" key="4">
    <source>
        <dbReference type="ARBA" id="ARBA00012417"/>
    </source>
</evidence>
<organism evidence="20 21">
    <name type="scientific">Lecanosticta acicola</name>
    <dbReference type="NCBI Taxonomy" id="111012"/>
    <lineage>
        <taxon>Eukaryota</taxon>
        <taxon>Fungi</taxon>
        <taxon>Dikarya</taxon>
        <taxon>Ascomycota</taxon>
        <taxon>Pezizomycotina</taxon>
        <taxon>Dothideomycetes</taxon>
        <taxon>Dothideomycetidae</taxon>
        <taxon>Mycosphaerellales</taxon>
        <taxon>Mycosphaerellaceae</taxon>
        <taxon>Lecanosticta</taxon>
    </lineage>
</organism>
<evidence type="ECO:0000256" key="5">
    <source>
        <dbReference type="ARBA" id="ARBA00016513"/>
    </source>
</evidence>
<comment type="caution">
    <text evidence="20">The sequence shown here is derived from an EMBL/GenBank/DDBJ whole genome shotgun (WGS) entry which is preliminary data.</text>
</comment>
<keyword evidence="11" id="KW-0227">DNA damage</keyword>
<dbReference type="EC" id="2.7.7.7" evidence="4"/>
<dbReference type="CDD" id="cd00141">
    <property type="entry name" value="NT_POLXc"/>
    <property type="match status" value="1"/>
</dbReference>
<protein>
    <recommendedName>
        <fullName evidence="5">DNA polymerase lambda</fullName>
        <ecNumber evidence="4">2.7.7.7</ecNumber>
    </recommendedName>
</protein>
<evidence type="ECO:0000259" key="19">
    <source>
        <dbReference type="PROSITE" id="PS50172"/>
    </source>
</evidence>
<evidence type="ECO:0000256" key="16">
    <source>
        <dbReference type="ARBA" id="ARBA00049244"/>
    </source>
</evidence>
<dbReference type="EMBL" id="CAVMBE010000126">
    <property type="protein sequence ID" value="CAK4034603.1"/>
    <property type="molecule type" value="Genomic_DNA"/>
</dbReference>
<keyword evidence="10" id="KW-0479">Metal-binding</keyword>
<feature type="compositionally biased region" description="Acidic residues" evidence="18">
    <location>
        <begin position="17"/>
        <end position="29"/>
    </location>
</feature>
<dbReference type="GO" id="GO:0003887">
    <property type="term" value="F:DNA-directed DNA polymerase activity"/>
    <property type="evidence" value="ECO:0007669"/>
    <property type="project" value="UniProtKB-KW"/>
</dbReference>
<dbReference type="Pfam" id="PF14791">
    <property type="entry name" value="DNA_pol_B_thumb"/>
    <property type="match status" value="1"/>
</dbReference>
<evidence type="ECO:0000256" key="7">
    <source>
        <dbReference type="ARBA" id="ARBA00022679"/>
    </source>
</evidence>
<feature type="region of interest" description="Disordered" evidence="18">
    <location>
        <begin position="329"/>
        <end position="355"/>
    </location>
</feature>
<evidence type="ECO:0000313" key="20">
    <source>
        <dbReference type="EMBL" id="CAK4034603.1"/>
    </source>
</evidence>
<accession>A0AAI8Z8V8</accession>
<evidence type="ECO:0000313" key="21">
    <source>
        <dbReference type="Proteomes" id="UP001296104"/>
    </source>
</evidence>
<name>A0AAI8Z8V8_9PEZI</name>
<dbReference type="Pfam" id="PF14716">
    <property type="entry name" value="HHH_8"/>
    <property type="match status" value="1"/>
</dbReference>
<dbReference type="InterPro" id="IPR001357">
    <property type="entry name" value="BRCT_dom"/>
</dbReference>
<dbReference type="InterPro" id="IPR028207">
    <property type="entry name" value="DNA_pol_B_palm_palm"/>
</dbReference>
<dbReference type="GO" id="GO:0046872">
    <property type="term" value="F:metal ion binding"/>
    <property type="evidence" value="ECO:0007669"/>
    <property type="project" value="UniProtKB-KW"/>
</dbReference>
<evidence type="ECO:0000256" key="18">
    <source>
        <dbReference type="SAM" id="MobiDB-lite"/>
    </source>
</evidence>
<evidence type="ECO:0000256" key="6">
    <source>
        <dbReference type="ARBA" id="ARBA00022634"/>
    </source>
</evidence>
<evidence type="ECO:0000256" key="17">
    <source>
        <dbReference type="PIRSR" id="PIRSR622312-50"/>
    </source>
</evidence>
<feature type="domain" description="BRCT" evidence="19">
    <location>
        <begin position="138"/>
        <end position="235"/>
    </location>
</feature>
<dbReference type="InterPro" id="IPR027421">
    <property type="entry name" value="DNA_pol_lamdba_lyase_dom_sf"/>
</dbReference>
<gene>
    <name evidence="20" type="ORF">LECACI_7A009761</name>
</gene>
<dbReference type="Gene3D" id="3.30.460.10">
    <property type="entry name" value="Beta Polymerase, domain 2"/>
    <property type="match status" value="1"/>
</dbReference>
<evidence type="ECO:0000256" key="3">
    <source>
        <dbReference type="ARBA" id="ARBA00008323"/>
    </source>
</evidence>
<comment type="catalytic activity">
    <reaction evidence="16">
        <text>DNA(n) + a 2'-deoxyribonucleoside 5'-triphosphate = DNA(n+1) + diphosphate</text>
        <dbReference type="Rhea" id="RHEA:22508"/>
        <dbReference type="Rhea" id="RHEA-COMP:17339"/>
        <dbReference type="Rhea" id="RHEA-COMP:17340"/>
        <dbReference type="ChEBI" id="CHEBI:33019"/>
        <dbReference type="ChEBI" id="CHEBI:61560"/>
        <dbReference type="ChEBI" id="CHEBI:173112"/>
        <dbReference type="EC" id="2.7.7.7"/>
    </reaction>
</comment>
<dbReference type="Gene3D" id="3.30.210.10">
    <property type="entry name" value="DNA polymerase, thumb domain"/>
    <property type="match status" value="1"/>
</dbReference>
<dbReference type="GO" id="GO:0006303">
    <property type="term" value="P:double-strand break repair via nonhomologous end joining"/>
    <property type="evidence" value="ECO:0007669"/>
    <property type="project" value="TreeGrafter"/>
</dbReference>
<keyword evidence="21" id="KW-1185">Reference proteome</keyword>
<dbReference type="GO" id="GO:0016829">
    <property type="term" value="F:lyase activity"/>
    <property type="evidence" value="ECO:0007669"/>
    <property type="project" value="UniProtKB-KW"/>
</dbReference>
<dbReference type="InterPro" id="IPR002054">
    <property type="entry name" value="DNA-dir_DNA_pol_X"/>
</dbReference>
<evidence type="ECO:0000256" key="10">
    <source>
        <dbReference type="ARBA" id="ARBA00022723"/>
    </source>
</evidence>
<dbReference type="PRINTS" id="PR00870">
    <property type="entry name" value="DNAPOLXBETA"/>
</dbReference>
<dbReference type="InterPro" id="IPR043519">
    <property type="entry name" value="NT_sf"/>
</dbReference>
<dbReference type="FunFam" id="1.10.150.20:FF:000010">
    <property type="entry name" value="DNA polymerase lambda"/>
    <property type="match status" value="1"/>
</dbReference>
<evidence type="ECO:0000256" key="9">
    <source>
        <dbReference type="ARBA" id="ARBA00022705"/>
    </source>
</evidence>
<feature type="active site" description="Nucleophile; Schiff-base intermediate with DNA; for 5'-dRP lyase activity" evidence="17">
    <location>
        <position position="450"/>
    </location>
</feature>
<keyword evidence="15" id="KW-0539">Nucleus</keyword>
<dbReference type="Gene3D" id="3.40.50.10190">
    <property type="entry name" value="BRCT domain"/>
    <property type="match status" value="1"/>
</dbReference>
<evidence type="ECO:0000256" key="1">
    <source>
        <dbReference type="ARBA" id="ARBA00001936"/>
    </source>
</evidence>
<feature type="compositionally biased region" description="Polar residues" evidence="18">
    <location>
        <begin position="247"/>
        <end position="258"/>
    </location>
</feature>
<dbReference type="PROSITE" id="PS50172">
    <property type="entry name" value="BRCT"/>
    <property type="match status" value="1"/>
</dbReference>
<feature type="region of interest" description="Disordered" evidence="18">
    <location>
        <begin position="1"/>
        <end position="138"/>
    </location>
</feature>
<dbReference type="InterPro" id="IPR018944">
    <property type="entry name" value="DNA_pol_lambd_fingers_domain"/>
</dbReference>
<keyword evidence="6" id="KW-0237">DNA synthesis</keyword>
<feature type="compositionally biased region" description="Polar residues" evidence="18">
    <location>
        <begin position="56"/>
        <end position="73"/>
    </location>
</feature>
<dbReference type="FunFam" id="1.10.150.110:FF:000005">
    <property type="entry name" value="DNA polymerase POL4"/>
    <property type="match status" value="1"/>
</dbReference>
<reference evidence="20" key="1">
    <citation type="submission" date="2023-11" db="EMBL/GenBank/DDBJ databases">
        <authorList>
            <person name="Alioto T."/>
            <person name="Alioto T."/>
            <person name="Gomez Garrido J."/>
        </authorList>
    </citation>
    <scope>NUCLEOTIDE SEQUENCE</scope>
</reference>
<evidence type="ECO:0000256" key="13">
    <source>
        <dbReference type="ARBA" id="ARBA00023204"/>
    </source>
</evidence>
<dbReference type="Proteomes" id="UP001296104">
    <property type="component" value="Unassembled WGS sequence"/>
</dbReference>
<dbReference type="SUPFAM" id="SSF47802">
    <property type="entry name" value="DNA polymerase beta, N-terminal domain-like"/>
    <property type="match status" value="1"/>
</dbReference>
<dbReference type="InterPro" id="IPR022312">
    <property type="entry name" value="DNA_pol_X"/>
</dbReference>
<comment type="cofactor">
    <cofactor evidence="1">
        <name>Mn(2+)</name>
        <dbReference type="ChEBI" id="CHEBI:29035"/>
    </cofactor>
</comment>
<dbReference type="PANTHER" id="PTHR11276:SF28">
    <property type="entry name" value="DNA POLYMERASE LAMBDA"/>
    <property type="match status" value="1"/>
</dbReference>
<dbReference type="SUPFAM" id="SSF52113">
    <property type="entry name" value="BRCT domain"/>
    <property type="match status" value="1"/>
</dbReference>
<dbReference type="PRINTS" id="PR00869">
    <property type="entry name" value="DNAPOLX"/>
</dbReference>
<dbReference type="GO" id="GO:0003677">
    <property type="term" value="F:DNA binding"/>
    <property type="evidence" value="ECO:0007669"/>
    <property type="project" value="InterPro"/>
</dbReference>
<dbReference type="InterPro" id="IPR036420">
    <property type="entry name" value="BRCT_dom_sf"/>
</dbReference>
<dbReference type="InterPro" id="IPR029398">
    <property type="entry name" value="PolB_thumb"/>
</dbReference>
<sequence length="716" mass="79896">MEQRQIDYLKRKREAFDVYDDPGEDDDAPDPGRDASKARWNKTAGRPPPSPSRVVFSNSTSKSRSLARSNSDTRVGGKDDPFAVPSSTDPTRTMPNRPPIPSGLRKSVSDFPRPTSASSKAPEKRRREEAPASTAPAQEQKLFSGLHFYFFPNNDANPARRMRIVKSLEHGAAWLKSWNEVLVTHVILDSSLTVSQLIKYLKLKGLPSSVAVVSENYTAECISYRTLLDPTSTRFAVSDFKPPSISRPASANSNTSPQLKPAGKSEAARRRQATPPAYRSETTNTKPAAPGPLLDDKPDASDRIADSFDETQIEVSEELDKAIERAKALEHIPLDDEEDLKPMSSEGPDNSDDERRAGEQFLAKRKNKVRKLEDRFQCMQKHTGDNPNNPNQQTIDILQSMADYYGQTGDEWRIRAYRKAIAMLRNHPSKVCTKEEAHALPNIGERLAVKIEEIASTNRLRRLDEARAEPSDQVLQTFMKVYGAGIVQATKWVDEGYTNLDELLQKANLTDNQRIGIEHYEDFNSRIPREEVQRHGNIIRNSLRAIDPAFEVIIGGSFRRGAKDSGDIDCIITRPNTKADHLRNIALGQLVPQLTADGFLVASLAITSRDDGSKWHGASCLPGSTTWRRLDLLLVPSEELGAALIYFTGNDIFNRSLRLLASTKGMRLNQRGLYKGVMRGPGRVKLTEGELVEGKDEKKIFAALGVPWRPPEHRIC</sequence>
<feature type="region of interest" description="Disordered" evidence="18">
    <location>
        <begin position="239"/>
        <end position="302"/>
    </location>
</feature>
<keyword evidence="8" id="KW-0548">Nucleotidyltransferase</keyword>
<evidence type="ECO:0000256" key="15">
    <source>
        <dbReference type="ARBA" id="ARBA00023242"/>
    </source>
</evidence>